<dbReference type="SUPFAM" id="SSF49265">
    <property type="entry name" value="Fibronectin type III"/>
    <property type="match status" value="1"/>
</dbReference>
<sequence>DNVYTFNVTPAGQGAVTVDIDAGVAQDAAGNPNTAAAQFSITFDNLTPTAPSLVTPENEALLNNLAVSFTWTEPESGVTYHIQIDNEASFTAPYVHENTAVTDNSHPYTFGDDGIYYWRVSAVDVAMNEGQFSDNFKLTLDTAAPTVPLLVSPADGLDTSDNNIPFDWSDADGGLTPILKYEVEINGTPENTTDNTSSLVASEFPEGSYTWRVRAYDNAGNVSAYCTSWEFTIDKTAPTVPSLVSPADGLDTNDSSQALDWSDSDGGLTNFIRFLRHEVMEERFWTVQIDARNGRILTCKMQP</sequence>
<feature type="non-terminal residue" evidence="1">
    <location>
        <position position="1"/>
    </location>
</feature>
<evidence type="ECO:0008006" key="2">
    <source>
        <dbReference type="Google" id="ProtNLM"/>
    </source>
</evidence>
<dbReference type="Gene3D" id="2.60.40.10">
    <property type="entry name" value="Immunoglobulins"/>
    <property type="match status" value="2"/>
</dbReference>
<name>X1AM85_9ZZZZ</name>
<comment type="caution">
    <text evidence="1">The sequence shown here is derived from an EMBL/GenBank/DDBJ whole genome shotgun (WGS) entry which is preliminary data.</text>
</comment>
<reference evidence="1" key="1">
    <citation type="journal article" date="2014" name="Front. Microbiol.">
        <title>High frequency of phylogenetically diverse reductive dehalogenase-homologous genes in deep subseafloor sedimentary metagenomes.</title>
        <authorList>
            <person name="Kawai M."/>
            <person name="Futagami T."/>
            <person name="Toyoda A."/>
            <person name="Takaki Y."/>
            <person name="Nishi S."/>
            <person name="Hori S."/>
            <person name="Arai W."/>
            <person name="Tsubouchi T."/>
            <person name="Morono Y."/>
            <person name="Uchiyama I."/>
            <person name="Ito T."/>
            <person name="Fujiyama A."/>
            <person name="Inagaki F."/>
            <person name="Takami H."/>
        </authorList>
    </citation>
    <scope>NUCLEOTIDE SEQUENCE</scope>
    <source>
        <strain evidence="1">Expedition CK06-06</strain>
    </source>
</reference>
<dbReference type="PANTHER" id="PTHR34677:SF3">
    <property type="entry name" value="BACTERIAL IG-LIKE DOMAIN-CONTAINING PROTEIN"/>
    <property type="match status" value="1"/>
</dbReference>
<proteinExistence type="predicted"/>
<organism evidence="1">
    <name type="scientific">marine sediment metagenome</name>
    <dbReference type="NCBI Taxonomy" id="412755"/>
    <lineage>
        <taxon>unclassified sequences</taxon>
        <taxon>metagenomes</taxon>
        <taxon>ecological metagenomes</taxon>
    </lineage>
</organism>
<dbReference type="PANTHER" id="PTHR34677">
    <property type="match status" value="1"/>
</dbReference>
<feature type="non-terminal residue" evidence="1">
    <location>
        <position position="303"/>
    </location>
</feature>
<evidence type="ECO:0000313" key="1">
    <source>
        <dbReference type="EMBL" id="GAG83810.1"/>
    </source>
</evidence>
<dbReference type="EMBL" id="BART01016602">
    <property type="protein sequence ID" value="GAG83810.1"/>
    <property type="molecule type" value="Genomic_DNA"/>
</dbReference>
<accession>X1AM85</accession>
<gene>
    <name evidence="1" type="ORF">S01H4_31877</name>
</gene>
<dbReference type="AlphaFoldDB" id="X1AM85"/>
<dbReference type="InterPro" id="IPR013783">
    <property type="entry name" value="Ig-like_fold"/>
</dbReference>
<protein>
    <recommendedName>
        <fullName evidence="2">Bacterial Ig-like domain-containing protein</fullName>
    </recommendedName>
</protein>
<dbReference type="InterPro" id="IPR036116">
    <property type="entry name" value="FN3_sf"/>
</dbReference>